<organism evidence="2 3">
    <name type="scientific">Fictibacillus marinisediminis</name>
    <dbReference type="NCBI Taxonomy" id="2878389"/>
    <lineage>
        <taxon>Bacteria</taxon>
        <taxon>Bacillati</taxon>
        <taxon>Bacillota</taxon>
        <taxon>Bacilli</taxon>
        <taxon>Bacillales</taxon>
        <taxon>Fictibacillaceae</taxon>
        <taxon>Fictibacillus</taxon>
    </lineage>
</organism>
<evidence type="ECO:0000313" key="2">
    <source>
        <dbReference type="EMBL" id="MCK6258088.1"/>
    </source>
</evidence>
<protein>
    <recommendedName>
        <fullName evidence="1">UPF0354 protein LCY76_16040</fullName>
    </recommendedName>
</protein>
<dbReference type="RefSeq" id="WP_248253438.1">
    <property type="nucleotide sequence ID" value="NZ_JAIWJX010000002.1"/>
</dbReference>
<gene>
    <name evidence="2" type="ORF">LCY76_16040</name>
</gene>
<dbReference type="AlphaFoldDB" id="A0A9X2BI11"/>
<dbReference type="Pfam" id="PF07285">
    <property type="entry name" value="DUF1444"/>
    <property type="match status" value="1"/>
</dbReference>
<evidence type="ECO:0000313" key="3">
    <source>
        <dbReference type="Proteomes" id="UP001139011"/>
    </source>
</evidence>
<dbReference type="Proteomes" id="UP001139011">
    <property type="component" value="Unassembled WGS sequence"/>
</dbReference>
<name>A0A9X2BI11_9BACL</name>
<dbReference type="EMBL" id="JAIWJX010000002">
    <property type="protein sequence ID" value="MCK6258088.1"/>
    <property type="molecule type" value="Genomic_DNA"/>
</dbReference>
<dbReference type="InterPro" id="IPR010838">
    <property type="entry name" value="DUF1444"/>
</dbReference>
<dbReference type="PIRSF" id="PIRSF012562">
    <property type="entry name" value="UCP012562"/>
    <property type="match status" value="1"/>
</dbReference>
<reference evidence="2" key="1">
    <citation type="submission" date="2021-09" db="EMBL/GenBank/DDBJ databases">
        <title>Genome analysis of Fictibacillus sp. KIGAM418 isolated from marine sediment.</title>
        <authorList>
            <person name="Seo M.-J."/>
            <person name="Cho E.-S."/>
            <person name="Hwang C.Y."/>
        </authorList>
    </citation>
    <scope>NUCLEOTIDE SEQUENCE</scope>
    <source>
        <strain evidence="2">KIGAM418</strain>
    </source>
</reference>
<sequence length="270" mass="31091">MSTSLKLKKVLEERLNRPEWQLSYDRENEQLRIEHKEHQKGITLSLPGLTVEWQNKKDAFLDELVYHVEEALHAIEASNETKKERNIFPVIRSTSFPTESPEGDSLIHEEHTAETSVFYALDLGNTYRLISEKMLQDLNFSREQLMEIARFNVRSLDTEMKRDEVAGNTFYFINHNDGYDASRILNSALLDRMEKEVSGTLAAAVPHQDVLILADIRNNQGYDILAQMAMQFFMNGRVPVTALPFLYENGELEPVFILAKNKPVDETEGE</sequence>
<keyword evidence="3" id="KW-1185">Reference proteome</keyword>
<evidence type="ECO:0000256" key="1">
    <source>
        <dbReference type="HAMAP-Rule" id="MF_01548"/>
    </source>
</evidence>
<accession>A0A9X2BI11</accession>
<dbReference type="HAMAP" id="MF_01548">
    <property type="entry name" value="UPF0354"/>
    <property type="match status" value="1"/>
</dbReference>
<comment type="similarity">
    <text evidence="1">Belongs to the UPF0354 family.</text>
</comment>
<proteinExistence type="inferred from homology"/>
<comment type="caution">
    <text evidence="2">The sequence shown here is derived from an EMBL/GenBank/DDBJ whole genome shotgun (WGS) entry which is preliminary data.</text>
</comment>
<dbReference type="NCBIfam" id="NF010189">
    <property type="entry name" value="PRK13668.1"/>
    <property type="match status" value="1"/>
</dbReference>